<evidence type="ECO:0000313" key="3">
    <source>
        <dbReference type="EMBL" id="GID70129.1"/>
    </source>
</evidence>
<evidence type="ECO:0000256" key="1">
    <source>
        <dbReference type="SAM" id="MobiDB-lite"/>
    </source>
</evidence>
<organism evidence="3 4">
    <name type="scientific">Actinoplanes cyaneus</name>
    <dbReference type="NCBI Taxonomy" id="52696"/>
    <lineage>
        <taxon>Bacteria</taxon>
        <taxon>Bacillati</taxon>
        <taxon>Actinomycetota</taxon>
        <taxon>Actinomycetes</taxon>
        <taxon>Micromonosporales</taxon>
        <taxon>Micromonosporaceae</taxon>
        <taxon>Actinoplanes</taxon>
    </lineage>
</organism>
<accession>A0A919MBZ0</accession>
<dbReference type="EMBL" id="BOMH01000071">
    <property type="protein sequence ID" value="GID70129.1"/>
    <property type="molecule type" value="Genomic_DNA"/>
</dbReference>
<dbReference type="Proteomes" id="UP000619479">
    <property type="component" value="Unassembled WGS sequence"/>
</dbReference>
<gene>
    <name evidence="3" type="ORF">Acy02nite_80100</name>
</gene>
<feature type="compositionally biased region" description="Basic and acidic residues" evidence="1">
    <location>
        <begin position="1"/>
        <end position="11"/>
    </location>
</feature>
<proteinExistence type="predicted"/>
<protein>
    <submittedName>
        <fullName evidence="3">Uncharacterized protein</fullName>
    </submittedName>
</protein>
<feature type="transmembrane region" description="Helical" evidence="2">
    <location>
        <begin position="42"/>
        <end position="61"/>
    </location>
</feature>
<comment type="caution">
    <text evidence="3">The sequence shown here is derived from an EMBL/GenBank/DDBJ whole genome shotgun (WGS) entry which is preliminary data.</text>
</comment>
<keyword evidence="4" id="KW-1185">Reference proteome</keyword>
<name>A0A919MBZ0_9ACTN</name>
<dbReference type="AlphaFoldDB" id="A0A919MBZ0"/>
<sequence length="175" mass="19161">MKDRDERELRRGLRAMVTEPPPGPPMTGVIEAARARRRRDRAGLGVVAVLVAGSLVLPGMLTRDRGAQRPLTPPPVPSAVASVAPMPRGSGPVVVGQQYHFDLYVHCGIRYTTFGGRPWRAAPEDTERYASYDVGRVYTLRGTMTLVSTDEARFRSDTGDVTATFRPVGRIEPCD</sequence>
<keyword evidence="2" id="KW-0472">Membrane</keyword>
<keyword evidence="2" id="KW-1133">Transmembrane helix</keyword>
<evidence type="ECO:0000256" key="2">
    <source>
        <dbReference type="SAM" id="Phobius"/>
    </source>
</evidence>
<evidence type="ECO:0000313" key="4">
    <source>
        <dbReference type="Proteomes" id="UP000619479"/>
    </source>
</evidence>
<feature type="region of interest" description="Disordered" evidence="1">
    <location>
        <begin position="1"/>
        <end position="27"/>
    </location>
</feature>
<reference evidence="3" key="1">
    <citation type="submission" date="2021-01" db="EMBL/GenBank/DDBJ databases">
        <title>Whole genome shotgun sequence of Actinoplanes cyaneus NBRC 14990.</title>
        <authorList>
            <person name="Komaki H."/>
            <person name="Tamura T."/>
        </authorList>
    </citation>
    <scope>NUCLEOTIDE SEQUENCE</scope>
    <source>
        <strain evidence="3">NBRC 14990</strain>
    </source>
</reference>
<dbReference type="RefSeq" id="WP_203753506.1">
    <property type="nucleotide sequence ID" value="NZ_BAAAUC010000032.1"/>
</dbReference>
<keyword evidence="2" id="KW-0812">Transmembrane</keyword>